<reference evidence="2 3" key="1">
    <citation type="submission" date="2020-07" db="EMBL/GenBank/DDBJ databases">
        <title>Sequencing the genomes of 1000 actinobacteria strains.</title>
        <authorList>
            <person name="Klenk H.-P."/>
        </authorList>
    </citation>
    <scope>NUCLEOTIDE SEQUENCE [LARGE SCALE GENOMIC DNA]</scope>
    <source>
        <strain evidence="2 3">DSM 44749</strain>
    </source>
</reference>
<dbReference type="Proteomes" id="UP000549695">
    <property type="component" value="Unassembled WGS sequence"/>
</dbReference>
<organism evidence="2 3">
    <name type="scientific">Pseudonocardia alni</name>
    <name type="common">Amycolata alni</name>
    <dbReference type="NCBI Taxonomy" id="33907"/>
    <lineage>
        <taxon>Bacteria</taxon>
        <taxon>Bacillati</taxon>
        <taxon>Actinomycetota</taxon>
        <taxon>Actinomycetes</taxon>
        <taxon>Pseudonocardiales</taxon>
        <taxon>Pseudonocardiaceae</taxon>
        <taxon>Pseudonocardia</taxon>
    </lineage>
</organism>
<evidence type="ECO:0000256" key="1">
    <source>
        <dbReference type="SAM" id="MobiDB-lite"/>
    </source>
</evidence>
<accession>A0A852W551</accession>
<dbReference type="GeneID" id="98053906"/>
<dbReference type="RefSeq" id="WP_179761977.1">
    <property type="nucleotide sequence ID" value="NZ_BAAAJZ010000003.1"/>
</dbReference>
<dbReference type="EMBL" id="JACCCZ010000001">
    <property type="protein sequence ID" value="NYG03929.1"/>
    <property type="molecule type" value="Genomic_DNA"/>
</dbReference>
<protein>
    <submittedName>
        <fullName evidence="2">Uncharacterized protein</fullName>
    </submittedName>
</protein>
<comment type="caution">
    <text evidence="2">The sequence shown here is derived from an EMBL/GenBank/DDBJ whole genome shotgun (WGS) entry which is preliminary data.</text>
</comment>
<evidence type="ECO:0000313" key="2">
    <source>
        <dbReference type="EMBL" id="NYG03929.1"/>
    </source>
</evidence>
<dbReference type="AlphaFoldDB" id="A0A852W551"/>
<proteinExistence type="predicted"/>
<name>A0A852W551_PSEA5</name>
<feature type="region of interest" description="Disordered" evidence="1">
    <location>
        <begin position="55"/>
        <end position="74"/>
    </location>
</feature>
<gene>
    <name evidence="2" type="ORF">HDA37_004214</name>
</gene>
<sequence>MNDIATDEDTVTLTITGRSGSWLVSGVLGREPLPLKGLDDGALAEMLWAMLPVAPSSAHGPAHPAPAPGRRHAG</sequence>
<evidence type="ECO:0000313" key="3">
    <source>
        <dbReference type="Proteomes" id="UP000549695"/>
    </source>
</evidence>
<keyword evidence="3" id="KW-1185">Reference proteome</keyword>